<dbReference type="EMBL" id="JACHNE010000001">
    <property type="protein sequence ID" value="MBB5798597.1"/>
    <property type="molecule type" value="Genomic_DNA"/>
</dbReference>
<keyword evidence="3" id="KW-1185">Reference proteome</keyword>
<sequence length="58" mass="6240">MRRADMRTADNVRADERDKAAVQAPLGVTLLGATVGAALTLPVVAPARISRVREAVRW</sequence>
<keyword evidence="1" id="KW-0812">Transmembrane</keyword>
<protein>
    <submittedName>
        <fullName evidence="2">Putative integral membrane protein</fullName>
    </submittedName>
</protein>
<gene>
    <name evidence="2" type="ORF">HDA41_006561</name>
</gene>
<dbReference type="AlphaFoldDB" id="A0A7W9LWK3"/>
<feature type="transmembrane region" description="Helical" evidence="1">
    <location>
        <begin position="20"/>
        <end position="44"/>
    </location>
</feature>
<dbReference type="RefSeq" id="WP_184990371.1">
    <property type="nucleotide sequence ID" value="NZ_JACHNE010000001.1"/>
</dbReference>
<comment type="caution">
    <text evidence="2">The sequence shown here is derived from an EMBL/GenBank/DDBJ whole genome shotgun (WGS) entry which is preliminary data.</text>
</comment>
<evidence type="ECO:0000313" key="3">
    <source>
        <dbReference type="Proteomes" id="UP000590647"/>
    </source>
</evidence>
<name>A0A7W9LWK3_9ACTN</name>
<keyword evidence="1" id="KW-1133">Transmembrane helix</keyword>
<evidence type="ECO:0000256" key="1">
    <source>
        <dbReference type="SAM" id="Phobius"/>
    </source>
</evidence>
<proteinExistence type="predicted"/>
<keyword evidence="1" id="KW-0472">Membrane</keyword>
<accession>A0A7W9LWK3</accession>
<organism evidence="2 3">
    <name type="scientific">Streptomyces caelestis</name>
    <dbReference type="NCBI Taxonomy" id="36816"/>
    <lineage>
        <taxon>Bacteria</taxon>
        <taxon>Bacillati</taxon>
        <taxon>Actinomycetota</taxon>
        <taxon>Actinomycetes</taxon>
        <taxon>Kitasatosporales</taxon>
        <taxon>Streptomycetaceae</taxon>
        <taxon>Streptomyces</taxon>
    </lineage>
</organism>
<reference evidence="2 3" key="1">
    <citation type="submission" date="2020-08" db="EMBL/GenBank/DDBJ databases">
        <title>Sequencing the genomes of 1000 actinobacteria strains.</title>
        <authorList>
            <person name="Klenk H.-P."/>
        </authorList>
    </citation>
    <scope>NUCLEOTIDE SEQUENCE [LARGE SCALE GENOMIC DNA]</scope>
    <source>
        <strain evidence="2 3">DSM 40084</strain>
    </source>
</reference>
<evidence type="ECO:0000313" key="2">
    <source>
        <dbReference type="EMBL" id="MBB5798597.1"/>
    </source>
</evidence>
<dbReference type="Proteomes" id="UP000590647">
    <property type="component" value="Unassembled WGS sequence"/>
</dbReference>